<feature type="non-terminal residue" evidence="4">
    <location>
        <position position="114"/>
    </location>
</feature>
<keyword evidence="2 4" id="KW-0812">Transmembrane</keyword>
<protein>
    <submittedName>
        <fullName evidence="4">Transmembrane protein 252</fullName>
    </submittedName>
</protein>
<dbReference type="PANTHER" id="PTHR35682:SF1">
    <property type="entry name" value="TRANSMEMBRANE PROTEIN 252"/>
    <property type="match status" value="1"/>
</dbReference>
<feature type="signal peptide" evidence="3">
    <location>
        <begin position="1"/>
        <end position="17"/>
    </location>
</feature>
<evidence type="ECO:0000256" key="3">
    <source>
        <dbReference type="SAM" id="SignalP"/>
    </source>
</evidence>
<evidence type="ECO:0000256" key="2">
    <source>
        <dbReference type="SAM" id="Phobius"/>
    </source>
</evidence>
<name>A0A099ZWI7_TINGU</name>
<dbReference type="PANTHER" id="PTHR35682">
    <property type="entry name" value="TRANSMEMBRANE PROTEIN 252"/>
    <property type="match status" value="1"/>
</dbReference>
<accession>A0A099ZWI7</accession>
<feature type="chain" id="PRO_5001966291" evidence="3">
    <location>
        <begin position="18"/>
        <end position="114"/>
    </location>
</feature>
<dbReference type="STRING" id="94827.A0A099ZWI7"/>
<dbReference type="EMBL" id="KL898210">
    <property type="protein sequence ID" value="KGL85180.1"/>
    <property type="molecule type" value="Genomic_DNA"/>
</dbReference>
<keyword evidence="2" id="KW-0472">Membrane</keyword>
<feature type="transmembrane region" description="Helical" evidence="2">
    <location>
        <begin position="35"/>
        <end position="54"/>
    </location>
</feature>
<dbReference type="InterPro" id="IPR031363">
    <property type="entry name" value="TMEM252"/>
</dbReference>
<gene>
    <name evidence="4" type="ORF">N309_12925</name>
</gene>
<evidence type="ECO:0000313" key="5">
    <source>
        <dbReference type="Proteomes" id="UP000053641"/>
    </source>
</evidence>
<keyword evidence="3" id="KW-0732">Signal</keyword>
<organism evidence="4 5">
    <name type="scientific">Tinamus guttatus</name>
    <name type="common">White-throated tinamou</name>
    <dbReference type="NCBI Taxonomy" id="94827"/>
    <lineage>
        <taxon>Eukaryota</taxon>
        <taxon>Metazoa</taxon>
        <taxon>Chordata</taxon>
        <taxon>Craniata</taxon>
        <taxon>Vertebrata</taxon>
        <taxon>Euteleostomi</taxon>
        <taxon>Archelosauria</taxon>
        <taxon>Archosauria</taxon>
        <taxon>Dinosauria</taxon>
        <taxon>Saurischia</taxon>
        <taxon>Theropoda</taxon>
        <taxon>Coelurosauria</taxon>
        <taxon>Aves</taxon>
        <taxon>Palaeognathae</taxon>
        <taxon>Tinamiformes</taxon>
        <taxon>Tinamidae</taxon>
        <taxon>Tinamus</taxon>
    </lineage>
</organism>
<proteinExistence type="predicted"/>
<evidence type="ECO:0000256" key="1">
    <source>
        <dbReference type="SAM" id="MobiDB-lite"/>
    </source>
</evidence>
<keyword evidence="5" id="KW-1185">Reference proteome</keyword>
<feature type="region of interest" description="Disordered" evidence="1">
    <location>
        <begin position="82"/>
        <end position="114"/>
    </location>
</feature>
<evidence type="ECO:0000313" key="4">
    <source>
        <dbReference type="EMBL" id="KGL85180.1"/>
    </source>
</evidence>
<dbReference type="Pfam" id="PF15664">
    <property type="entry name" value="TMEM252"/>
    <property type="match status" value="1"/>
</dbReference>
<keyword evidence="2" id="KW-1133">Transmembrane helix</keyword>
<sequence>LLRVLVLLLSFSAICQGAFCMSASAALCRCGDERLALRCLLPLGFLLLVLGIFWNTLHEALKLRGLGELRASAVGRPDCCPPSYADSIDPEKQNFPLPVASPPGDTAGPGLPPP</sequence>
<reference evidence="4 5" key="1">
    <citation type="submission" date="2014-06" db="EMBL/GenBank/DDBJ databases">
        <title>Genome evolution of avian class.</title>
        <authorList>
            <person name="Zhang G."/>
            <person name="Li C."/>
        </authorList>
    </citation>
    <scope>NUCLEOTIDE SEQUENCE [LARGE SCALE GENOMIC DNA]</scope>
    <source>
        <strain evidence="4">BGI_N309</strain>
    </source>
</reference>
<dbReference type="Proteomes" id="UP000053641">
    <property type="component" value="Unassembled WGS sequence"/>
</dbReference>
<feature type="non-terminal residue" evidence="4">
    <location>
        <position position="1"/>
    </location>
</feature>
<dbReference type="AlphaFoldDB" id="A0A099ZWI7"/>